<evidence type="ECO:0000256" key="1">
    <source>
        <dbReference type="ARBA" id="ARBA00012513"/>
    </source>
</evidence>
<dbReference type="PANTHER" id="PTHR24343">
    <property type="entry name" value="SERINE/THREONINE KINASE"/>
    <property type="match status" value="1"/>
</dbReference>
<dbReference type="AlphaFoldDB" id="A0A1E4RM08"/>
<dbReference type="Gene3D" id="1.10.510.10">
    <property type="entry name" value="Transferase(Phosphotransferase) domain 1"/>
    <property type="match status" value="1"/>
</dbReference>
<dbReference type="EMBL" id="KV454540">
    <property type="protein sequence ID" value="ODV68221.1"/>
    <property type="molecule type" value="Genomic_DNA"/>
</dbReference>
<sequence length="813" mass="91245">MKPVQEGLVPSNEHQHHHHHHFRKLFKRDSSENESSTPMSNNDSNNSNNDSESVSSMKVSRTPSILSLRRHNSNILPQKNNEESSNNHHGIQNLLHHHHHHKDPVETSEKKKLSRAETIAHLQHINNKNAQARANAGPGGQRGAASNALHQTNHPHNEKITYNPFGMNKNPSNDIPKNPSFYMKGGPEGARVVANPVADPNDYLPDDLQQEHVNLLEDFEIDMSTKKLGDGGSSDVRIINAISRKKQCYALKKFTLLAKETDEEFYKRASKEFIISKVGGVSRHVVDTITMVRIQSQANLTRGWGIVLEFCEGGDLFNTIIKPGWKRSSLLERYCIFKQIAYGLKYLHDHDIVHKDMKPENILIDANGVAKICDFGVSDYGHEEFGNFDSPLKLSTAYVGSPPYSPPEVMKLKEVSSSEAKSFAYDPFKMDHWGLGMLLFCIAYSNIPFQNACSSDHGYRDYKFNRDRFKSDHPSFKNNDDYSRGPGSEFKWAAQFHSNGAARVAWKLCDPSVNTRYDLDLLFKDPWFVGLEMCLYEHSDQTVNPFVSNMSSSSSHTNTRPPSRKNTFNSSDEEGLHTPFRSMLDLNDGGANAKDNESINSNSSLTTTPLKLRKDHTNVHTSSTQVLTQGQIQENDESCNNCQNIHKDNLESNISPSKVRSMLDVSGDNRDNGTPSLPAVKEDNEHSNNDLHHSNSGLEFTAKNQLKPEDTEKQGSSTNSIKSNGTDNSSQITKKVECNCECHESTENEPTTPDGEKKPKKQLPVLHKQFLRSNSQIKLDSNGVCDLGYKIKKHHHCEVSSVAVAGSLSRRDR</sequence>
<evidence type="ECO:0000256" key="9">
    <source>
        <dbReference type="PROSITE-ProRule" id="PRU10141"/>
    </source>
</evidence>
<feature type="region of interest" description="Disordered" evidence="10">
    <location>
        <begin position="662"/>
        <end position="730"/>
    </location>
</feature>
<dbReference type="OrthoDB" id="4062651at2759"/>
<dbReference type="Proteomes" id="UP000095085">
    <property type="component" value="Unassembled WGS sequence"/>
</dbReference>
<feature type="region of interest" description="Disordered" evidence="10">
    <location>
        <begin position="1"/>
        <end position="71"/>
    </location>
</feature>
<evidence type="ECO:0000256" key="4">
    <source>
        <dbReference type="ARBA" id="ARBA00022741"/>
    </source>
</evidence>
<evidence type="ECO:0000256" key="10">
    <source>
        <dbReference type="SAM" id="MobiDB-lite"/>
    </source>
</evidence>
<dbReference type="PROSITE" id="PS00108">
    <property type="entry name" value="PROTEIN_KINASE_ST"/>
    <property type="match status" value="1"/>
</dbReference>
<feature type="compositionally biased region" description="Basic and acidic residues" evidence="10">
    <location>
        <begin position="680"/>
        <end position="693"/>
    </location>
</feature>
<protein>
    <recommendedName>
        <fullName evidence="1">non-specific serine/threonine protein kinase</fullName>
        <ecNumber evidence="1">2.7.11.1</ecNumber>
    </recommendedName>
</protein>
<dbReference type="InterPro" id="IPR011009">
    <property type="entry name" value="Kinase-like_dom_sf"/>
</dbReference>
<feature type="compositionally biased region" description="Low complexity" evidence="10">
    <location>
        <begin position="35"/>
        <end position="56"/>
    </location>
</feature>
<name>A0A1E4RM08_9ASCO</name>
<dbReference type="PANTHER" id="PTHR24343:SF482">
    <property type="entry name" value="SERINE_THREONINE-PROTEIN KINASE PTK1_STK1-RELATED"/>
    <property type="match status" value="1"/>
</dbReference>
<evidence type="ECO:0000256" key="2">
    <source>
        <dbReference type="ARBA" id="ARBA00022527"/>
    </source>
</evidence>
<feature type="compositionally biased region" description="Basic residues" evidence="10">
    <location>
        <begin position="15"/>
        <end position="26"/>
    </location>
</feature>
<proteinExistence type="predicted"/>
<evidence type="ECO:0000259" key="11">
    <source>
        <dbReference type="PROSITE" id="PS50011"/>
    </source>
</evidence>
<evidence type="ECO:0000256" key="8">
    <source>
        <dbReference type="ARBA" id="ARBA00048679"/>
    </source>
</evidence>
<dbReference type="GO" id="GO:0005634">
    <property type="term" value="C:nucleus"/>
    <property type="evidence" value="ECO:0007669"/>
    <property type="project" value="TreeGrafter"/>
</dbReference>
<dbReference type="InterPro" id="IPR008271">
    <property type="entry name" value="Ser/Thr_kinase_AS"/>
</dbReference>
<dbReference type="InterPro" id="IPR000719">
    <property type="entry name" value="Prot_kinase_dom"/>
</dbReference>
<accession>A0A1E4RM08</accession>
<evidence type="ECO:0000256" key="7">
    <source>
        <dbReference type="ARBA" id="ARBA00047899"/>
    </source>
</evidence>
<dbReference type="GO" id="GO:0005524">
    <property type="term" value="F:ATP binding"/>
    <property type="evidence" value="ECO:0007669"/>
    <property type="project" value="UniProtKB-UniRule"/>
</dbReference>
<feature type="compositionally biased region" description="Low complexity" evidence="10">
    <location>
        <begin position="548"/>
        <end position="561"/>
    </location>
</feature>
<dbReference type="RefSeq" id="XP_020077288.1">
    <property type="nucleotide sequence ID" value="XM_020221211.1"/>
</dbReference>
<evidence type="ECO:0000256" key="5">
    <source>
        <dbReference type="ARBA" id="ARBA00022777"/>
    </source>
</evidence>
<feature type="compositionally biased region" description="Polar residues" evidence="10">
    <location>
        <begin position="694"/>
        <end position="704"/>
    </location>
</feature>
<feature type="region of interest" description="Disordered" evidence="10">
    <location>
        <begin position="547"/>
        <end position="631"/>
    </location>
</feature>
<dbReference type="GO" id="GO:0005737">
    <property type="term" value="C:cytoplasm"/>
    <property type="evidence" value="ECO:0007669"/>
    <property type="project" value="TreeGrafter"/>
</dbReference>
<dbReference type="GeneID" id="30995760"/>
<keyword evidence="3" id="KW-0808">Transferase</keyword>
<dbReference type="STRING" id="984485.A0A1E4RM08"/>
<dbReference type="Pfam" id="PF00069">
    <property type="entry name" value="Pkinase"/>
    <property type="match status" value="1"/>
</dbReference>
<comment type="catalytic activity">
    <reaction evidence="8">
        <text>L-seryl-[protein] + ATP = O-phospho-L-seryl-[protein] + ADP + H(+)</text>
        <dbReference type="Rhea" id="RHEA:17989"/>
        <dbReference type="Rhea" id="RHEA-COMP:9863"/>
        <dbReference type="Rhea" id="RHEA-COMP:11604"/>
        <dbReference type="ChEBI" id="CHEBI:15378"/>
        <dbReference type="ChEBI" id="CHEBI:29999"/>
        <dbReference type="ChEBI" id="CHEBI:30616"/>
        <dbReference type="ChEBI" id="CHEBI:83421"/>
        <dbReference type="ChEBI" id="CHEBI:456216"/>
        <dbReference type="EC" id="2.7.11.1"/>
    </reaction>
</comment>
<feature type="compositionally biased region" description="Polar residues" evidence="10">
    <location>
        <begin position="714"/>
        <end position="730"/>
    </location>
</feature>
<evidence type="ECO:0000256" key="6">
    <source>
        <dbReference type="ARBA" id="ARBA00022840"/>
    </source>
</evidence>
<feature type="binding site" evidence="9">
    <location>
        <position position="252"/>
    </location>
    <ligand>
        <name>ATP</name>
        <dbReference type="ChEBI" id="CHEBI:30616"/>
    </ligand>
</feature>
<keyword evidence="4 9" id="KW-0547">Nucleotide-binding</keyword>
<keyword evidence="6 9" id="KW-0067">ATP-binding</keyword>
<feature type="compositionally biased region" description="Polar residues" evidence="10">
    <location>
        <begin position="619"/>
        <end position="631"/>
    </location>
</feature>
<dbReference type="PROSITE" id="PS00107">
    <property type="entry name" value="PROTEIN_KINASE_ATP"/>
    <property type="match status" value="1"/>
</dbReference>
<keyword evidence="5 12" id="KW-0418">Kinase</keyword>
<feature type="compositionally biased region" description="Polar residues" evidence="10">
    <location>
        <begin position="598"/>
        <end position="609"/>
    </location>
</feature>
<gene>
    <name evidence="12" type="ORF">HYPBUDRAFT_152808</name>
</gene>
<feature type="domain" description="Protein kinase" evidence="11">
    <location>
        <begin position="222"/>
        <end position="528"/>
    </location>
</feature>
<evidence type="ECO:0000313" key="13">
    <source>
        <dbReference type="Proteomes" id="UP000095085"/>
    </source>
</evidence>
<dbReference type="EC" id="2.7.11.1" evidence="1"/>
<evidence type="ECO:0000313" key="12">
    <source>
        <dbReference type="EMBL" id="ODV68221.1"/>
    </source>
</evidence>
<dbReference type="SMART" id="SM00220">
    <property type="entry name" value="S_TKc"/>
    <property type="match status" value="1"/>
</dbReference>
<dbReference type="GO" id="GO:0004674">
    <property type="term" value="F:protein serine/threonine kinase activity"/>
    <property type="evidence" value="ECO:0007669"/>
    <property type="project" value="UniProtKB-KW"/>
</dbReference>
<evidence type="ECO:0000256" key="3">
    <source>
        <dbReference type="ARBA" id="ARBA00022679"/>
    </source>
</evidence>
<dbReference type="SUPFAM" id="SSF56112">
    <property type="entry name" value="Protein kinase-like (PK-like)"/>
    <property type="match status" value="1"/>
</dbReference>
<comment type="catalytic activity">
    <reaction evidence="7">
        <text>L-threonyl-[protein] + ATP = O-phospho-L-threonyl-[protein] + ADP + H(+)</text>
        <dbReference type="Rhea" id="RHEA:46608"/>
        <dbReference type="Rhea" id="RHEA-COMP:11060"/>
        <dbReference type="Rhea" id="RHEA-COMP:11605"/>
        <dbReference type="ChEBI" id="CHEBI:15378"/>
        <dbReference type="ChEBI" id="CHEBI:30013"/>
        <dbReference type="ChEBI" id="CHEBI:30616"/>
        <dbReference type="ChEBI" id="CHEBI:61977"/>
        <dbReference type="ChEBI" id="CHEBI:456216"/>
        <dbReference type="EC" id="2.7.11.1"/>
    </reaction>
</comment>
<dbReference type="GO" id="GO:0030447">
    <property type="term" value="P:filamentous growth"/>
    <property type="evidence" value="ECO:0007669"/>
    <property type="project" value="UniProtKB-ARBA"/>
</dbReference>
<dbReference type="InterPro" id="IPR017441">
    <property type="entry name" value="Protein_kinase_ATP_BS"/>
</dbReference>
<dbReference type="PROSITE" id="PS50011">
    <property type="entry name" value="PROTEIN_KINASE_DOM"/>
    <property type="match status" value="1"/>
</dbReference>
<keyword evidence="13" id="KW-1185">Reference proteome</keyword>
<organism evidence="12 13">
    <name type="scientific">Hyphopichia burtonii NRRL Y-1933</name>
    <dbReference type="NCBI Taxonomy" id="984485"/>
    <lineage>
        <taxon>Eukaryota</taxon>
        <taxon>Fungi</taxon>
        <taxon>Dikarya</taxon>
        <taxon>Ascomycota</taxon>
        <taxon>Saccharomycotina</taxon>
        <taxon>Pichiomycetes</taxon>
        <taxon>Debaryomycetaceae</taxon>
        <taxon>Hyphopichia</taxon>
    </lineage>
</organism>
<reference evidence="13" key="1">
    <citation type="submission" date="2016-05" db="EMBL/GenBank/DDBJ databases">
        <title>Comparative genomics of biotechnologically important yeasts.</title>
        <authorList>
            <consortium name="DOE Joint Genome Institute"/>
            <person name="Riley R."/>
            <person name="Haridas S."/>
            <person name="Wolfe K.H."/>
            <person name="Lopes M.R."/>
            <person name="Hittinger C.T."/>
            <person name="Goker M."/>
            <person name="Salamov A."/>
            <person name="Wisecaver J."/>
            <person name="Long T.M."/>
            <person name="Aerts A.L."/>
            <person name="Barry K."/>
            <person name="Choi C."/>
            <person name="Clum A."/>
            <person name="Coughlan A.Y."/>
            <person name="Deshpande S."/>
            <person name="Douglass A.P."/>
            <person name="Hanson S.J."/>
            <person name="Klenk H.-P."/>
            <person name="Labutti K."/>
            <person name="Lapidus A."/>
            <person name="Lindquist E."/>
            <person name="Lipzen A."/>
            <person name="Meier-Kolthoff J.P."/>
            <person name="Ohm R.A."/>
            <person name="Otillar R.P."/>
            <person name="Pangilinan J."/>
            <person name="Peng Y."/>
            <person name="Rokas A."/>
            <person name="Rosa C.A."/>
            <person name="Scheuner C."/>
            <person name="Sibirny A.A."/>
            <person name="Slot J.C."/>
            <person name="Stielow J.B."/>
            <person name="Sun H."/>
            <person name="Kurtzman C.P."/>
            <person name="Blackwell M."/>
            <person name="Grigoriev I.V."/>
            <person name="Jeffries T.W."/>
        </authorList>
    </citation>
    <scope>NUCLEOTIDE SEQUENCE [LARGE SCALE GENOMIC DNA]</scope>
    <source>
        <strain evidence="13">NRRL Y-1933</strain>
    </source>
</reference>
<keyword evidence="2" id="KW-0723">Serine/threonine-protein kinase</keyword>